<keyword evidence="2" id="KW-1185">Reference proteome</keyword>
<dbReference type="EMBL" id="RCHU02000006">
    <property type="protein sequence ID" value="KAL3585066.1"/>
    <property type="molecule type" value="Genomic_DNA"/>
</dbReference>
<dbReference type="Proteomes" id="UP000309997">
    <property type="component" value="Unassembled WGS sequence"/>
</dbReference>
<comment type="caution">
    <text evidence="1">The sequence shown here is derived from an EMBL/GenBank/DDBJ whole genome shotgun (WGS) entry which is preliminary data.</text>
</comment>
<proteinExistence type="predicted"/>
<name>A0ACC4C1I5_POPAL</name>
<evidence type="ECO:0000313" key="2">
    <source>
        <dbReference type="Proteomes" id="UP000309997"/>
    </source>
</evidence>
<gene>
    <name evidence="1" type="ORF">D5086_011933</name>
</gene>
<protein>
    <submittedName>
        <fullName evidence="1">Uncharacterized protein</fullName>
    </submittedName>
</protein>
<organism evidence="1 2">
    <name type="scientific">Populus alba</name>
    <name type="common">White poplar</name>
    <dbReference type="NCBI Taxonomy" id="43335"/>
    <lineage>
        <taxon>Eukaryota</taxon>
        <taxon>Viridiplantae</taxon>
        <taxon>Streptophyta</taxon>
        <taxon>Embryophyta</taxon>
        <taxon>Tracheophyta</taxon>
        <taxon>Spermatophyta</taxon>
        <taxon>Magnoliopsida</taxon>
        <taxon>eudicotyledons</taxon>
        <taxon>Gunneridae</taxon>
        <taxon>Pentapetalae</taxon>
        <taxon>rosids</taxon>
        <taxon>fabids</taxon>
        <taxon>Malpighiales</taxon>
        <taxon>Salicaceae</taxon>
        <taxon>Saliceae</taxon>
        <taxon>Populus</taxon>
    </lineage>
</organism>
<accession>A0ACC4C1I5</accession>
<reference evidence="1 2" key="1">
    <citation type="journal article" date="2024" name="Plant Biotechnol. J.">
        <title>Genome and CRISPR/Cas9 system of a widespread forest tree (Populus alba) in the world.</title>
        <authorList>
            <person name="Liu Y.J."/>
            <person name="Jiang P.F."/>
            <person name="Han X.M."/>
            <person name="Li X.Y."/>
            <person name="Wang H.M."/>
            <person name="Wang Y.J."/>
            <person name="Wang X.X."/>
            <person name="Zeng Q.Y."/>
        </authorList>
    </citation>
    <scope>NUCLEOTIDE SEQUENCE [LARGE SCALE GENOMIC DNA]</scope>
    <source>
        <strain evidence="2">cv. PAL-ZL1</strain>
    </source>
</reference>
<evidence type="ECO:0000313" key="1">
    <source>
        <dbReference type="EMBL" id="KAL3585066.1"/>
    </source>
</evidence>
<sequence length="75" mass="8180">MASVDSATAAEEIYGCGGGLDGRVAQLVSSCCWCWPWFNRGGATNCWDFSREVVLRFRCCFSVTVGGRIGCGLWF</sequence>